<dbReference type="Proteomes" id="UP001162131">
    <property type="component" value="Unassembled WGS sequence"/>
</dbReference>
<gene>
    <name evidence="1" type="ORF">BSTOLATCC_MIC49870</name>
</gene>
<name>A0AAU9K786_9CILI</name>
<protein>
    <recommendedName>
        <fullName evidence="3">RING-type domain-containing protein</fullName>
    </recommendedName>
</protein>
<dbReference type="EMBL" id="CAJZBQ010000049">
    <property type="protein sequence ID" value="CAG9329829.1"/>
    <property type="molecule type" value="Genomic_DNA"/>
</dbReference>
<evidence type="ECO:0008006" key="3">
    <source>
        <dbReference type="Google" id="ProtNLM"/>
    </source>
</evidence>
<reference evidence="1" key="1">
    <citation type="submission" date="2021-09" db="EMBL/GenBank/DDBJ databases">
        <authorList>
            <consortium name="AG Swart"/>
            <person name="Singh M."/>
            <person name="Singh A."/>
            <person name="Seah K."/>
            <person name="Emmerich C."/>
        </authorList>
    </citation>
    <scope>NUCLEOTIDE SEQUENCE</scope>
    <source>
        <strain evidence="1">ATCC30299</strain>
    </source>
</reference>
<proteinExistence type="predicted"/>
<organism evidence="1 2">
    <name type="scientific">Blepharisma stoltei</name>
    <dbReference type="NCBI Taxonomy" id="1481888"/>
    <lineage>
        <taxon>Eukaryota</taxon>
        <taxon>Sar</taxon>
        <taxon>Alveolata</taxon>
        <taxon>Ciliophora</taxon>
        <taxon>Postciliodesmatophora</taxon>
        <taxon>Heterotrichea</taxon>
        <taxon>Heterotrichida</taxon>
        <taxon>Blepharismidae</taxon>
        <taxon>Blepharisma</taxon>
    </lineage>
</organism>
<comment type="caution">
    <text evidence="1">The sequence shown here is derived from an EMBL/GenBank/DDBJ whole genome shotgun (WGS) entry which is preliminary data.</text>
</comment>
<evidence type="ECO:0000313" key="1">
    <source>
        <dbReference type="EMBL" id="CAG9329829.1"/>
    </source>
</evidence>
<sequence length="215" mass="25412">MKVLEINQLPFFCSICRDPLKKDNYWKIIEPIYDFLLAQADQEKYLSCKNCGIIKEISEFHDNLCKECFAFNLRSGKVEKWDNYTQEFISEKGYCDGCKKIVYFVKNCLTSICPLKHYYCRECLVQIMGMGNCLECKRELSEETKIKIDKILYAICKICGEKFKRERFIPKRCCEDDVCVLCQIYWPSDNCCLCNKELSSYALEIINDIREKIKN</sequence>
<keyword evidence="2" id="KW-1185">Reference proteome</keyword>
<dbReference type="AlphaFoldDB" id="A0AAU9K786"/>
<evidence type="ECO:0000313" key="2">
    <source>
        <dbReference type="Proteomes" id="UP001162131"/>
    </source>
</evidence>
<accession>A0AAU9K786</accession>